<sequence>MSTAVRTTIEGHILLIELNRPKANAIDARTSCELYEAFAHLQENAALRVAIITGHGEKFFSAGWDLKAAAAGEAVDADHGPGGFAGLTEFFALHKPVIAAVNGLAFGGGFELALAADLIVAAEHAQFALPEVGLGIIPDAGGVLRLPQRLPRAIAVDMLLTGRRMSSTEAAQWGLVNTVVPPAQLLRTALDLAHRIAEGAPMAVASIKETLQHTAHLPAEDGYRLMRGGTLPRYRSMLASQDAAEGIRAFAEKRKPQWRGR</sequence>
<dbReference type="Proteomes" id="UP000253782">
    <property type="component" value="Unassembled WGS sequence"/>
</dbReference>
<dbReference type="PANTHER" id="PTHR11941">
    <property type="entry name" value="ENOYL-COA HYDRATASE-RELATED"/>
    <property type="match status" value="1"/>
</dbReference>
<dbReference type="SUPFAM" id="SSF52096">
    <property type="entry name" value="ClpP/crotonase"/>
    <property type="match status" value="1"/>
</dbReference>
<evidence type="ECO:0000256" key="1">
    <source>
        <dbReference type="ARBA" id="ARBA00005254"/>
    </source>
</evidence>
<dbReference type="InterPro" id="IPR001753">
    <property type="entry name" value="Enoyl-CoA_hydra/iso"/>
</dbReference>
<dbReference type="AlphaFoldDB" id="A0A369UNI9"/>
<comment type="caution">
    <text evidence="4">The sequence shown here is derived from an EMBL/GenBank/DDBJ whole genome shotgun (WGS) entry which is preliminary data.</text>
</comment>
<evidence type="ECO:0000313" key="5">
    <source>
        <dbReference type="Proteomes" id="UP000253782"/>
    </source>
</evidence>
<dbReference type="EC" id="4.2.1.149" evidence="4"/>
<keyword evidence="2 4" id="KW-0456">Lyase</keyword>
<dbReference type="Pfam" id="PF00378">
    <property type="entry name" value="ECH_1"/>
    <property type="match status" value="1"/>
</dbReference>
<dbReference type="FunFam" id="3.90.226.10:FF:000009">
    <property type="entry name" value="Carnitinyl-CoA dehydratase"/>
    <property type="match status" value="1"/>
</dbReference>
<organism evidence="4 5">
    <name type="scientific">Dyella tabacisoli</name>
    <dbReference type="NCBI Taxonomy" id="2282381"/>
    <lineage>
        <taxon>Bacteria</taxon>
        <taxon>Pseudomonadati</taxon>
        <taxon>Pseudomonadota</taxon>
        <taxon>Gammaproteobacteria</taxon>
        <taxon>Lysobacterales</taxon>
        <taxon>Rhodanobacteraceae</taxon>
        <taxon>Dyella</taxon>
    </lineage>
</organism>
<dbReference type="Gene3D" id="3.90.226.10">
    <property type="entry name" value="2-enoyl-CoA Hydratase, Chain A, domain 1"/>
    <property type="match status" value="1"/>
</dbReference>
<evidence type="ECO:0000313" key="4">
    <source>
        <dbReference type="EMBL" id="RDD82324.1"/>
    </source>
</evidence>
<dbReference type="EMBL" id="QQAH01000006">
    <property type="protein sequence ID" value="RDD82324.1"/>
    <property type="molecule type" value="Genomic_DNA"/>
</dbReference>
<dbReference type="PROSITE" id="PS00166">
    <property type="entry name" value="ENOYL_COA_HYDRATASE"/>
    <property type="match status" value="1"/>
</dbReference>
<accession>A0A369UNI9</accession>
<name>A0A369UNI9_9GAMM</name>
<comment type="similarity">
    <text evidence="1 3">Belongs to the enoyl-CoA hydratase/isomerase family.</text>
</comment>
<dbReference type="RefSeq" id="WP_114844944.1">
    <property type="nucleotide sequence ID" value="NZ_JBHSPE010000008.1"/>
</dbReference>
<dbReference type="OrthoDB" id="9807606at2"/>
<dbReference type="InterPro" id="IPR029045">
    <property type="entry name" value="ClpP/crotonase-like_dom_sf"/>
</dbReference>
<dbReference type="Gene3D" id="1.10.12.10">
    <property type="entry name" value="Lyase 2-enoyl-coa Hydratase, Chain A, domain 2"/>
    <property type="match status" value="1"/>
</dbReference>
<dbReference type="GO" id="GO:0016829">
    <property type="term" value="F:lyase activity"/>
    <property type="evidence" value="ECO:0007669"/>
    <property type="project" value="UniProtKB-KW"/>
</dbReference>
<dbReference type="CDD" id="cd06558">
    <property type="entry name" value="crotonase-like"/>
    <property type="match status" value="1"/>
</dbReference>
<keyword evidence="5" id="KW-1185">Reference proteome</keyword>
<protein>
    <submittedName>
        <fullName evidence="4">Crotonobetainyl-CoA hydratase</fullName>
        <ecNumber evidence="4">4.2.1.149</ecNumber>
    </submittedName>
</protein>
<gene>
    <name evidence="4" type="ORF">DVJ77_07890</name>
</gene>
<dbReference type="InterPro" id="IPR014748">
    <property type="entry name" value="Enoyl-CoA_hydra_C"/>
</dbReference>
<dbReference type="PANTHER" id="PTHR11941:SF54">
    <property type="entry name" value="ENOYL-COA HYDRATASE, MITOCHONDRIAL"/>
    <property type="match status" value="1"/>
</dbReference>
<evidence type="ECO:0000256" key="3">
    <source>
        <dbReference type="RuleBase" id="RU003707"/>
    </source>
</evidence>
<evidence type="ECO:0000256" key="2">
    <source>
        <dbReference type="ARBA" id="ARBA00023239"/>
    </source>
</evidence>
<reference evidence="4 5" key="1">
    <citation type="submission" date="2018-07" db="EMBL/GenBank/DDBJ databases">
        <title>Dyella tabacisoli L4-6T, whole genome shotgun sequence.</title>
        <authorList>
            <person name="Zhou X.-K."/>
            <person name="Li W.-J."/>
            <person name="Duan Y.-Q."/>
        </authorList>
    </citation>
    <scope>NUCLEOTIDE SEQUENCE [LARGE SCALE GENOMIC DNA]</scope>
    <source>
        <strain evidence="4 5">L4-6</strain>
    </source>
</reference>
<dbReference type="InterPro" id="IPR018376">
    <property type="entry name" value="Enoyl-CoA_hyd/isom_CS"/>
</dbReference>
<proteinExistence type="inferred from homology"/>
<dbReference type="GO" id="GO:0006635">
    <property type="term" value="P:fatty acid beta-oxidation"/>
    <property type="evidence" value="ECO:0007669"/>
    <property type="project" value="TreeGrafter"/>
</dbReference>